<dbReference type="EMBL" id="CAJVPY010001257">
    <property type="protein sequence ID" value="CAG8514000.1"/>
    <property type="molecule type" value="Genomic_DNA"/>
</dbReference>
<name>A0A9N9F718_9GLOM</name>
<reference evidence="1" key="1">
    <citation type="submission" date="2021-06" db="EMBL/GenBank/DDBJ databases">
        <authorList>
            <person name="Kallberg Y."/>
            <person name="Tangrot J."/>
            <person name="Rosling A."/>
        </authorList>
    </citation>
    <scope>NUCLEOTIDE SEQUENCE</scope>
    <source>
        <strain evidence="1">MA453B</strain>
    </source>
</reference>
<evidence type="ECO:0000313" key="1">
    <source>
        <dbReference type="EMBL" id="CAG8514000.1"/>
    </source>
</evidence>
<keyword evidence="2" id="KW-1185">Reference proteome</keyword>
<dbReference type="Proteomes" id="UP000789405">
    <property type="component" value="Unassembled WGS sequence"/>
</dbReference>
<evidence type="ECO:0000313" key="2">
    <source>
        <dbReference type="Proteomes" id="UP000789405"/>
    </source>
</evidence>
<sequence length="357" mass="41968">MSKYKAMLLLQGKLVQTLHFGPYAKNWWISCLTHDLTYTFLYPVCLSMKTITIVNHRDFIITVVQNNFEPRYICQSEALQSNICRSLSEAITSIYQQAFFTKTRLDGLLVMGYCDSEICKMLLSSIYFHSYTITTGSLNLTIFGIGKSNNPNWNYARKGYRSSFVHNFRKTRLIFFQEFNNKEAIVRIYQNFQEIQTFCDTNPNSIWNKIGILTQFTGSILFGLEHEWMKSKISKELTLLCTKKYQYVYKMKKNFINWKNQESNIIELTTKLQEIYPPDYTIEDCELHVWKTLLQYTGCTNRTPFGKESTFEFWTQSKDPTNNQAMLKQLYENRYFSTENHESDAAILECISGCLRC</sequence>
<organism evidence="1 2">
    <name type="scientific">Dentiscutata erythropus</name>
    <dbReference type="NCBI Taxonomy" id="1348616"/>
    <lineage>
        <taxon>Eukaryota</taxon>
        <taxon>Fungi</taxon>
        <taxon>Fungi incertae sedis</taxon>
        <taxon>Mucoromycota</taxon>
        <taxon>Glomeromycotina</taxon>
        <taxon>Glomeromycetes</taxon>
        <taxon>Diversisporales</taxon>
        <taxon>Gigasporaceae</taxon>
        <taxon>Dentiscutata</taxon>
    </lineage>
</organism>
<gene>
    <name evidence="1" type="ORF">DERYTH_LOCUS3529</name>
</gene>
<comment type="caution">
    <text evidence="1">The sequence shown here is derived from an EMBL/GenBank/DDBJ whole genome shotgun (WGS) entry which is preliminary data.</text>
</comment>
<dbReference type="OrthoDB" id="2438612at2759"/>
<dbReference type="AlphaFoldDB" id="A0A9N9F718"/>
<proteinExistence type="predicted"/>
<accession>A0A9N9F718</accession>
<protein>
    <submittedName>
        <fullName evidence="1">12658_t:CDS:1</fullName>
    </submittedName>
</protein>